<organism evidence="2 3">
    <name type="scientific">Parasitella parasitica</name>
    <dbReference type="NCBI Taxonomy" id="35722"/>
    <lineage>
        <taxon>Eukaryota</taxon>
        <taxon>Fungi</taxon>
        <taxon>Fungi incertae sedis</taxon>
        <taxon>Mucoromycota</taxon>
        <taxon>Mucoromycotina</taxon>
        <taxon>Mucoromycetes</taxon>
        <taxon>Mucorales</taxon>
        <taxon>Mucorineae</taxon>
        <taxon>Mucoraceae</taxon>
        <taxon>Parasitella</taxon>
    </lineage>
</organism>
<feature type="region of interest" description="Disordered" evidence="1">
    <location>
        <begin position="43"/>
        <end position="68"/>
    </location>
</feature>
<gene>
    <name evidence="2" type="primary">PARPA_03731.1 scaffold 9273</name>
</gene>
<protein>
    <submittedName>
        <fullName evidence="2">Uncharacterized protein</fullName>
    </submittedName>
</protein>
<evidence type="ECO:0000313" key="2">
    <source>
        <dbReference type="EMBL" id="CEP10112.1"/>
    </source>
</evidence>
<keyword evidence="3" id="KW-1185">Reference proteome</keyword>
<dbReference type="EMBL" id="LN723094">
    <property type="protein sequence ID" value="CEP10112.1"/>
    <property type="molecule type" value="Genomic_DNA"/>
</dbReference>
<reference evidence="2 3" key="1">
    <citation type="submission" date="2014-09" db="EMBL/GenBank/DDBJ databases">
        <authorList>
            <person name="Ellenberger Sabrina"/>
        </authorList>
    </citation>
    <scope>NUCLEOTIDE SEQUENCE [LARGE SCALE GENOMIC DNA]</scope>
    <source>
        <strain evidence="2 3">CBS 412.66</strain>
    </source>
</reference>
<name>A0A0B7MYA7_9FUNG</name>
<dbReference type="OrthoDB" id="2269335at2759"/>
<sequence length="393" mass="44946">MSYTDCYQNVKITYPQDRSADQSNSAFSGSAFSASSTVNPENEALKISKGSSSRTFSTTNTTTAEASSGKRRKYLTASRCKCISIEERLNTLNEYSGKNNIIDMTKPNIIHKRLRKVTEKMLARYELVLKTRLVDEEYDLIMAISTYLLTREHHEDWFRMNVYGDLFDFAFISKSNYTTKRTECHSSVVKQLKRLGLLPDRTKDVKLDFIFSHMNSEVDYWSTLLFDPQLIRHLTAFSCQFNKLKLKAKATKIISGISVHILLKQVSIPHNAQDGLSIAEYLVTVISLVRMIAENYEKLKIMMDIVRKDDLVFGKYYSKDLFIDSTISSASSSQSSGGAESLRSSVAESNEFDEERRLRISQNIEAALEQFSENSSKRCFNCTWDNINIPHER</sequence>
<proteinExistence type="predicted"/>
<dbReference type="Proteomes" id="UP000054107">
    <property type="component" value="Unassembled WGS sequence"/>
</dbReference>
<feature type="region of interest" description="Disordered" evidence="1">
    <location>
        <begin position="328"/>
        <end position="348"/>
    </location>
</feature>
<dbReference type="AlphaFoldDB" id="A0A0B7MYA7"/>
<feature type="compositionally biased region" description="Low complexity" evidence="1">
    <location>
        <begin position="328"/>
        <end position="345"/>
    </location>
</feature>
<evidence type="ECO:0000313" key="3">
    <source>
        <dbReference type="Proteomes" id="UP000054107"/>
    </source>
</evidence>
<accession>A0A0B7MYA7</accession>
<evidence type="ECO:0000256" key="1">
    <source>
        <dbReference type="SAM" id="MobiDB-lite"/>
    </source>
</evidence>
<feature type="compositionally biased region" description="Low complexity" evidence="1">
    <location>
        <begin position="51"/>
        <end position="67"/>
    </location>
</feature>